<dbReference type="InterPro" id="IPR034505">
    <property type="entry name" value="Coproporphyrinogen-III_oxidase"/>
</dbReference>
<keyword evidence="6 9" id="KW-0408">Iron</keyword>
<evidence type="ECO:0000259" key="10">
    <source>
        <dbReference type="PROSITE" id="PS51918"/>
    </source>
</evidence>
<evidence type="ECO:0000313" key="11">
    <source>
        <dbReference type="EMBL" id="CUN36988.1"/>
    </source>
</evidence>
<dbReference type="CDD" id="cd01335">
    <property type="entry name" value="Radical_SAM"/>
    <property type="match status" value="1"/>
</dbReference>
<keyword evidence="9" id="KW-0004">4Fe-4S</keyword>
<dbReference type="GO" id="GO:0004109">
    <property type="term" value="F:coproporphyrinogen oxidase activity"/>
    <property type="evidence" value="ECO:0007669"/>
    <property type="project" value="InterPro"/>
</dbReference>
<dbReference type="Pfam" id="PF04055">
    <property type="entry name" value="Radical_SAM"/>
    <property type="match status" value="1"/>
</dbReference>
<evidence type="ECO:0000256" key="3">
    <source>
        <dbReference type="ARBA" id="ARBA00022617"/>
    </source>
</evidence>
<dbReference type="SFLD" id="SFLDG01082">
    <property type="entry name" value="B12-binding_domain_containing"/>
    <property type="match status" value="1"/>
</dbReference>
<protein>
    <recommendedName>
        <fullName evidence="2 9">Heme chaperone HemW</fullName>
    </recommendedName>
</protein>
<sequence length="410" mass="44162">MAVTALYVHVPFCAQKCRYCDFDSRSFSPCDLSAALDVYFEQLFARLDAFGKAGALDHIRTVYVGGGTPSLAGERLVELARRIRAWCAPVEFTCEANPESLTAELATALAKVGVTRVSLGVQTLDNTELTAIGRIHDADRAFAAIATVKNSGLDVSCDLMCGLPGQTAASWKRTLDGVLAAAPHHVSVYPLTLEEGTPLYRMACRDESVEPDEDFQASCMDVARERLGAAGYHPYEVASYALDGHECAHNIAYWTGQGYLGLGRSAAGMLDAEDFDRLAGLFPGVSSRGDSYRVRLVQRDDDATAFEAEYLSQREAAAEDLMLSCRMTGGVASDLLVRAACVIPADELAAACDRALELGLATWVPETLGVHEGPFTSADVVAGYVRARLAPTHLGWLDGNVLFELFWDLA</sequence>
<dbReference type="EMBL" id="CYYP01000001">
    <property type="protein sequence ID" value="CUN36988.1"/>
    <property type="molecule type" value="Genomic_DNA"/>
</dbReference>
<dbReference type="GO" id="GO:0046872">
    <property type="term" value="F:metal ion binding"/>
    <property type="evidence" value="ECO:0007669"/>
    <property type="project" value="UniProtKB-UniRule"/>
</dbReference>
<dbReference type="RefSeq" id="WP_055285152.1">
    <property type="nucleotide sequence ID" value="NZ_CYYP01000001.1"/>
</dbReference>
<dbReference type="SMART" id="SM00729">
    <property type="entry name" value="Elp3"/>
    <property type="match status" value="1"/>
</dbReference>
<evidence type="ECO:0000256" key="5">
    <source>
        <dbReference type="ARBA" id="ARBA00022723"/>
    </source>
</evidence>
<dbReference type="InterPro" id="IPR006638">
    <property type="entry name" value="Elp3/MiaA/NifB-like_rSAM"/>
</dbReference>
<keyword evidence="11" id="KW-0560">Oxidoreductase</keyword>
<dbReference type="InterPro" id="IPR013785">
    <property type="entry name" value="Aldolase_TIM"/>
</dbReference>
<dbReference type="PANTHER" id="PTHR13932:SF5">
    <property type="entry name" value="RADICAL S-ADENOSYL METHIONINE DOMAIN-CONTAINING PROTEIN 1, MITOCHONDRIAL"/>
    <property type="match status" value="1"/>
</dbReference>
<evidence type="ECO:0000256" key="2">
    <source>
        <dbReference type="ARBA" id="ARBA00017228"/>
    </source>
</evidence>
<gene>
    <name evidence="11" type="primary">hemZ</name>
    <name evidence="11" type="ORF">ERS852381_00086</name>
</gene>
<evidence type="ECO:0000256" key="1">
    <source>
        <dbReference type="ARBA" id="ARBA00006100"/>
    </source>
</evidence>
<dbReference type="InterPro" id="IPR004559">
    <property type="entry name" value="HemW-like"/>
</dbReference>
<accession>A0A173WFR6</accession>
<keyword evidence="9" id="KW-0963">Cytoplasm</keyword>
<evidence type="ECO:0000256" key="4">
    <source>
        <dbReference type="ARBA" id="ARBA00022691"/>
    </source>
</evidence>
<dbReference type="GO" id="GO:0051539">
    <property type="term" value="F:4 iron, 4 sulfur cluster binding"/>
    <property type="evidence" value="ECO:0007669"/>
    <property type="project" value="UniProtKB-UniRule"/>
</dbReference>
<dbReference type="SUPFAM" id="SSF102114">
    <property type="entry name" value="Radical SAM enzymes"/>
    <property type="match status" value="1"/>
</dbReference>
<dbReference type="GO" id="GO:0006779">
    <property type="term" value="P:porphyrin-containing compound biosynthetic process"/>
    <property type="evidence" value="ECO:0007669"/>
    <property type="project" value="InterPro"/>
</dbReference>
<keyword evidence="7 9" id="KW-0411">Iron-sulfur</keyword>
<dbReference type="GO" id="GO:0005737">
    <property type="term" value="C:cytoplasm"/>
    <property type="evidence" value="ECO:0007669"/>
    <property type="project" value="UniProtKB-SubCell"/>
</dbReference>
<feature type="domain" description="Radical SAM core" evidence="10">
    <location>
        <begin position="1"/>
        <end position="230"/>
    </location>
</feature>
<reference evidence="11 12" key="1">
    <citation type="submission" date="2015-09" db="EMBL/GenBank/DDBJ databases">
        <authorList>
            <consortium name="Pathogen Informatics"/>
        </authorList>
    </citation>
    <scope>NUCLEOTIDE SEQUENCE [LARGE SCALE GENOMIC DNA]</scope>
    <source>
        <strain evidence="11 12">2789STDY5608823</strain>
    </source>
</reference>
<dbReference type="SFLD" id="SFLDS00029">
    <property type="entry name" value="Radical_SAM"/>
    <property type="match status" value="1"/>
</dbReference>
<dbReference type="InterPro" id="IPR058240">
    <property type="entry name" value="rSAM_sf"/>
</dbReference>
<evidence type="ECO:0000256" key="8">
    <source>
        <dbReference type="ARBA" id="ARBA00023186"/>
    </source>
</evidence>
<dbReference type="PANTHER" id="PTHR13932">
    <property type="entry name" value="COPROPORPHYRINIGEN III OXIDASE"/>
    <property type="match status" value="1"/>
</dbReference>
<organism evidence="11 12">
    <name type="scientific">Collinsella aerofaciens</name>
    <dbReference type="NCBI Taxonomy" id="74426"/>
    <lineage>
        <taxon>Bacteria</taxon>
        <taxon>Bacillati</taxon>
        <taxon>Actinomycetota</taxon>
        <taxon>Coriobacteriia</taxon>
        <taxon>Coriobacteriales</taxon>
        <taxon>Coriobacteriaceae</taxon>
        <taxon>Collinsella</taxon>
    </lineage>
</organism>
<dbReference type="AlphaFoldDB" id="A0A173WFR6"/>
<dbReference type="InterPro" id="IPR007197">
    <property type="entry name" value="rSAM"/>
</dbReference>
<dbReference type="Gene3D" id="3.20.20.70">
    <property type="entry name" value="Aldolase class I"/>
    <property type="match status" value="1"/>
</dbReference>
<evidence type="ECO:0000256" key="6">
    <source>
        <dbReference type="ARBA" id="ARBA00023004"/>
    </source>
</evidence>
<proteinExistence type="inferred from homology"/>
<dbReference type="Proteomes" id="UP000095468">
    <property type="component" value="Unassembled WGS sequence"/>
</dbReference>
<dbReference type="SFLD" id="SFLDG01065">
    <property type="entry name" value="anaerobic_coproporphyrinogen-I"/>
    <property type="match status" value="1"/>
</dbReference>
<comment type="function">
    <text evidence="9">Probably acts as a heme chaperone, transferring heme to an unknown acceptor. Binds one molecule of heme per monomer, possibly covalently. Binds 1 [4Fe-4S] cluster. The cluster is coordinated with 3 cysteines and an exchangeable S-adenosyl-L-methionine.</text>
</comment>
<evidence type="ECO:0000313" key="12">
    <source>
        <dbReference type="Proteomes" id="UP000095468"/>
    </source>
</evidence>
<dbReference type="PROSITE" id="PS51918">
    <property type="entry name" value="RADICAL_SAM"/>
    <property type="match status" value="1"/>
</dbReference>
<keyword evidence="5 9" id="KW-0479">Metal-binding</keyword>
<dbReference type="NCBIfam" id="TIGR00539">
    <property type="entry name" value="hemN_rel"/>
    <property type="match status" value="1"/>
</dbReference>
<comment type="similarity">
    <text evidence="1">Belongs to the anaerobic coproporphyrinogen-III oxidase family. HemW subfamily.</text>
</comment>
<dbReference type="SFLD" id="SFLDF00562">
    <property type="entry name" value="HemN-like__clustered_with_heat"/>
    <property type="match status" value="1"/>
</dbReference>
<evidence type="ECO:0000256" key="9">
    <source>
        <dbReference type="RuleBase" id="RU364116"/>
    </source>
</evidence>
<evidence type="ECO:0000256" key="7">
    <source>
        <dbReference type="ARBA" id="ARBA00023014"/>
    </source>
</evidence>
<keyword evidence="4 9" id="KW-0949">S-adenosyl-L-methionine</keyword>
<comment type="subcellular location">
    <subcellularLocation>
        <location evidence="9">Cytoplasm</location>
    </subcellularLocation>
</comment>
<name>A0A173WFR6_9ACTN</name>
<keyword evidence="8 9" id="KW-0143">Chaperone</keyword>
<keyword evidence="3 9" id="KW-0349">Heme</keyword>